<dbReference type="EMBL" id="QPFP01000281">
    <property type="protein sequence ID" value="TEB18194.1"/>
    <property type="molecule type" value="Genomic_DNA"/>
</dbReference>
<evidence type="ECO:0000313" key="3">
    <source>
        <dbReference type="EMBL" id="TEB18194.1"/>
    </source>
</evidence>
<keyword evidence="2" id="KW-0812">Transmembrane</keyword>
<feature type="transmembrane region" description="Helical" evidence="2">
    <location>
        <begin position="334"/>
        <end position="352"/>
    </location>
</feature>
<accession>A0A4Y7SBM8</accession>
<reference evidence="3 4" key="1">
    <citation type="journal article" date="2019" name="Nat. Ecol. Evol.">
        <title>Megaphylogeny resolves global patterns of mushroom evolution.</title>
        <authorList>
            <person name="Varga T."/>
            <person name="Krizsan K."/>
            <person name="Foldi C."/>
            <person name="Dima B."/>
            <person name="Sanchez-Garcia M."/>
            <person name="Sanchez-Ramirez S."/>
            <person name="Szollosi G.J."/>
            <person name="Szarkandi J.G."/>
            <person name="Papp V."/>
            <person name="Albert L."/>
            <person name="Andreopoulos W."/>
            <person name="Angelini C."/>
            <person name="Antonin V."/>
            <person name="Barry K.W."/>
            <person name="Bougher N.L."/>
            <person name="Buchanan P."/>
            <person name="Buyck B."/>
            <person name="Bense V."/>
            <person name="Catcheside P."/>
            <person name="Chovatia M."/>
            <person name="Cooper J."/>
            <person name="Damon W."/>
            <person name="Desjardin D."/>
            <person name="Finy P."/>
            <person name="Geml J."/>
            <person name="Haridas S."/>
            <person name="Hughes K."/>
            <person name="Justo A."/>
            <person name="Karasinski D."/>
            <person name="Kautmanova I."/>
            <person name="Kiss B."/>
            <person name="Kocsube S."/>
            <person name="Kotiranta H."/>
            <person name="LaButti K.M."/>
            <person name="Lechner B.E."/>
            <person name="Liimatainen K."/>
            <person name="Lipzen A."/>
            <person name="Lukacs Z."/>
            <person name="Mihaltcheva S."/>
            <person name="Morgado L.N."/>
            <person name="Niskanen T."/>
            <person name="Noordeloos M.E."/>
            <person name="Ohm R.A."/>
            <person name="Ortiz-Santana B."/>
            <person name="Ovrebo C."/>
            <person name="Racz N."/>
            <person name="Riley R."/>
            <person name="Savchenko A."/>
            <person name="Shiryaev A."/>
            <person name="Soop K."/>
            <person name="Spirin V."/>
            <person name="Szebenyi C."/>
            <person name="Tomsovsky M."/>
            <person name="Tulloss R.E."/>
            <person name="Uehling J."/>
            <person name="Grigoriev I.V."/>
            <person name="Vagvolgyi C."/>
            <person name="Papp T."/>
            <person name="Martin F.M."/>
            <person name="Miettinen O."/>
            <person name="Hibbett D.S."/>
            <person name="Nagy L.G."/>
        </authorList>
    </citation>
    <scope>NUCLEOTIDE SEQUENCE [LARGE SCALE GENOMIC DNA]</scope>
    <source>
        <strain evidence="3 4">FP101781</strain>
    </source>
</reference>
<sequence>MAPRRNGAPHNSKSASRRVFHHPLAKIPGPNTVTVTAGALLRIITMGIDGRCGSPGGPMIGCSQISQAPPLQPEVRVANRSVYHESEGFSSGSNLVQIRRSFDAGAFDKGTKANSSYSLEIAPFVLFKPILSWMSGKSREHPPPTRRTTVRNSSNRGETIAGSSKSNAVHPPVVESSPPGDVVDNEGWAPCDQLGPHWSKELLESILRKRGELILSTFPTQEALDFQRLAGDVAHAEIEEVDTTHSLVLYSRDKDTFDAIYAGIDAALRARRRRQTPAPRGGGRVAMSNRAHRRRPFNSGEGLTTFGVILVIGVAALGGIFAGVVIYYGPFNCVSVAVWLVIWPFMLLKALVQCGFKLTAYAVQATFDAALRAAQMFQTSLVSAIVCSWSFAVRQVREQAHYLLSVLVSWLEELLERNAQLGTALEG</sequence>
<proteinExistence type="predicted"/>
<feature type="compositionally biased region" description="Polar residues" evidence="1">
    <location>
        <begin position="152"/>
        <end position="167"/>
    </location>
</feature>
<evidence type="ECO:0008006" key="5">
    <source>
        <dbReference type="Google" id="ProtNLM"/>
    </source>
</evidence>
<protein>
    <recommendedName>
        <fullName evidence="5">Transmembrane protein</fullName>
    </recommendedName>
</protein>
<keyword evidence="2" id="KW-1133">Transmembrane helix</keyword>
<organism evidence="3 4">
    <name type="scientific">Coprinellus micaceus</name>
    <name type="common">Glistening ink-cap mushroom</name>
    <name type="synonym">Coprinus micaceus</name>
    <dbReference type="NCBI Taxonomy" id="71717"/>
    <lineage>
        <taxon>Eukaryota</taxon>
        <taxon>Fungi</taxon>
        <taxon>Dikarya</taxon>
        <taxon>Basidiomycota</taxon>
        <taxon>Agaricomycotina</taxon>
        <taxon>Agaricomycetes</taxon>
        <taxon>Agaricomycetidae</taxon>
        <taxon>Agaricales</taxon>
        <taxon>Agaricineae</taxon>
        <taxon>Psathyrellaceae</taxon>
        <taxon>Coprinellus</taxon>
    </lineage>
</organism>
<keyword evidence="4" id="KW-1185">Reference proteome</keyword>
<comment type="caution">
    <text evidence="3">The sequence shown here is derived from an EMBL/GenBank/DDBJ whole genome shotgun (WGS) entry which is preliminary data.</text>
</comment>
<dbReference type="AlphaFoldDB" id="A0A4Y7SBM8"/>
<evidence type="ECO:0000256" key="2">
    <source>
        <dbReference type="SAM" id="Phobius"/>
    </source>
</evidence>
<keyword evidence="2" id="KW-0472">Membrane</keyword>
<evidence type="ECO:0000256" key="1">
    <source>
        <dbReference type="SAM" id="MobiDB-lite"/>
    </source>
</evidence>
<feature type="region of interest" description="Disordered" evidence="1">
    <location>
        <begin position="136"/>
        <end position="181"/>
    </location>
</feature>
<evidence type="ECO:0000313" key="4">
    <source>
        <dbReference type="Proteomes" id="UP000298030"/>
    </source>
</evidence>
<dbReference type="Proteomes" id="UP000298030">
    <property type="component" value="Unassembled WGS sequence"/>
</dbReference>
<feature type="transmembrane region" description="Helical" evidence="2">
    <location>
        <begin position="303"/>
        <end position="328"/>
    </location>
</feature>
<name>A0A4Y7SBM8_COPMI</name>
<gene>
    <name evidence="3" type="ORF">FA13DRAFT_1720309</name>
</gene>